<gene>
    <name evidence="2" type="ORF">MCOO_19660</name>
</gene>
<dbReference type="InterPro" id="IPR025597">
    <property type="entry name" value="DUF4345"/>
</dbReference>
<keyword evidence="1" id="KW-0472">Membrane</keyword>
<feature type="transmembrane region" description="Helical" evidence="1">
    <location>
        <begin position="24"/>
        <end position="46"/>
    </location>
</feature>
<keyword evidence="1" id="KW-0812">Transmembrane</keyword>
<dbReference type="Proteomes" id="UP000465866">
    <property type="component" value="Chromosome"/>
</dbReference>
<sequence>MGQIPYFRLSGGLDRRMSSTPARYLRNLAGFTGLSCLVIGIYHFALGTASVPGAADANATVDSRERFYSAYFAGYGVAWLAAARRSPVRANEVRALAGLMLISAVGRAISLVANGRPHWFQEVLTAIEFVVPAAFFTLADADEKAAPVA</sequence>
<evidence type="ECO:0000256" key="1">
    <source>
        <dbReference type="SAM" id="Phobius"/>
    </source>
</evidence>
<evidence type="ECO:0000313" key="3">
    <source>
        <dbReference type="Proteomes" id="UP000465866"/>
    </source>
</evidence>
<evidence type="ECO:0008006" key="4">
    <source>
        <dbReference type="Google" id="ProtNLM"/>
    </source>
</evidence>
<proteinExistence type="predicted"/>
<feature type="transmembrane region" description="Helical" evidence="1">
    <location>
        <begin position="66"/>
        <end position="83"/>
    </location>
</feature>
<dbReference type="Pfam" id="PF14248">
    <property type="entry name" value="DUF4345"/>
    <property type="match status" value="1"/>
</dbReference>
<keyword evidence="1" id="KW-1133">Transmembrane helix</keyword>
<reference evidence="2 3" key="1">
    <citation type="journal article" date="2019" name="Emerg. Microbes Infect.">
        <title>Comprehensive subspecies identification of 175 nontuberculous mycobacteria species based on 7547 genomic profiles.</title>
        <authorList>
            <person name="Matsumoto Y."/>
            <person name="Kinjo T."/>
            <person name="Motooka D."/>
            <person name="Nabeya D."/>
            <person name="Jung N."/>
            <person name="Uechi K."/>
            <person name="Horii T."/>
            <person name="Iida T."/>
            <person name="Fujita J."/>
            <person name="Nakamura S."/>
        </authorList>
    </citation>
    <scope>NUCLEOTIDE SEQUENCE [LARGE SCALE GENOMIC DNA]</scope>
    <source>
        <strain evidence="2 3">JCM 12404</strain>
    </source>
</reference>
<evidence type="ECO:0000313" key="2">
    <source>
        <dbReference type="EMBL" id="BBX45951.1"/>
    </source>
</evidence>
<dbReference type="KEGG" id="mcoo:MCOO_19660"/>
<accession>A0A7I7KWK2</accession>
<dbReference type="EMBL" id="AP022569">
    <property type="protein sequence ID" value="BBX45951.1"/>
    <property type="molecule type" value="Genomic_DNA"/>
</dbReference>
<name>A0A7I7KWK2_9MYCO</name>
<keyword evidence="3" id="KW-1185">Reference proteome</keyword>
<protein>
    <recommendedName>
        <fullName evidence="4">DUF4345 domain-containing protein</fullName>
    </recommendedName>
</protein>
<organism evidence="2 3">
    <name type="scientific">Mycobacterium cookii</name>
    <dbReference type="NCBI Taxonomy" id="1775"/>
    <lineage>
        <taxon>Bacteria</taxon>
        <taxon>Bacillati</taxon>
        <taxon>Actinomycetota</taxon>
        <taxon>Actinomycetes</taxon>
        <taxon>Mycobacteriales</taxon>
        <taxon>Mycobacteriaceae</taxon>
        <taxon>Mycobacterium</taxon>
    </lineage>
</organism>
<dbReference type="AlphaFoldDB" id="A0A7I7KWK2"/>